<organism evidence="1">
    <name type="scientific">Propionibacterium freudenreichii subsp. freudenreichii</name>
    <dbReference type="NCBI Taxonomy" id="66712"/>
    <lineage>
        <taxon>Bacteria</taxon>
        <taxon>Bacillati</taxon>
        <taxon>Actinomycetota</taxon>
        <taxon>Actinomycetes</taxon>
        <taxon>Propionibacteriales</taxon>
        <taxon>Propionibacteriaceae</taxon>
        <taxon>Propionibacterium</taxon>
    </lineage>
</organism>
<evidence type="ECO:0000313" key="1">
    <source>
        <dbReference type="EMBL" id="CEP26366.1"/>
    </source>
</evidence>
<dbReference type="EMBL" id="LM676406">
    <property type="protein sequence ID" value="CEP26366.1"/>
    <property type="molecule type" value="Genomic_DNA"/>
</dbReference>
<dbReference type="AlphaFoldDB" id="A0A0B7NUK3"/>
<proteinExistence type="predicted"/>
<gene>
    <name evidence="1" type="ORF">PFCIRM138_07140</name>
</gene>
<protein>
    <submittedName>
        <fullName evidence="1">Uncharacterized protein</fullName>
    </submittedName>
</protein>
<dbReference type="InterPro" id="IPR036390">
    <property type="entry name" value="WH_DNA-bd_sf"/>
</dbReference>
<accession>A0A0B7NUK3</accession>
<reference evidence="1" key="1">
    <citation type="submission" date="2014-08" db="EMBL/GenBank/DDBJ databases">
        <authorList>
            <person name="Falentin Helene"/>
        </authorList>
    </citation>
    <scope>NUCLEOTIDE SEQUENCE</scope>
</reference>
<name>A0A0B7NUK3_PROFF</name>
<dbReference type="SUPFAM" id="SSF46785">
    <property type="entry name" value="Winged helix' DNA-binding domain"/>
    <property type="match status" value="1"/>
</dbReference>
<sequence length="626" mass="67555">MATRDAHGDVLNQYMAQHRIDGAEPDRPWAVYLADTERRFHLLAFDLDAKAAGSAAAAERDADTIAGLLDDAGLTAVVCESGPGGGRHVWTALAEPADPESVATLARLARHLCPTLDLAPLSNPVTGCVRPPGAPHRSGGRSVVLRGDTTALTAPTGTRAQVRALIERLAQLVDDAEPSQTPDPRRPLPLDDHGRLYLPGPRRPLPAVSAAALREDAAAGDASAVLWRVLIGAAAARWHYVDVAALVDTEPGLEHVRTYRDRSHRTPRGRIGAERVLRRQWDKAVRYVATSGRQVGDDPTFDARADAIAAHVRQVQSRTDAAAGRWTRGGGPADRRVLDVLCVLALQALRASVEADTRRLALLAGIGRETARTALLRLADDGWIVQAQAADGLHGAAWSIDPTGAFHRDAGISRSQADPRPAGAGAAERTTLLETLTARMTDARHDLFTPGPGLGHHAGNVYARTSTDPQDLDELSQATGADAATTRRTLDRLTSAGVLIQTRDGWRRRATDYRRAAAARLDVSGRLDDRARRYRIERELWAWWQAEEAWMRAPRRTAPSRRPGPGQLALLPELGTNAYGAHPRRADGRADYRAARAMLSGPSADTDEPWTAERDLVHVLGAVRIA</sequence>